<proteinExistence type="predicted"/>
<dbReference type="RefSeq" id="WP_254569673.1">
    <property type="nucleotide sequence ID" value="NZ_CP098502.1"/>
</dbReference>
<protein>
    <recommendedName>
        <fullName evidence="3">Antibiotic biosynthesis monooxygenase</fullName>
    </recommendedName>
</protein>
<sequence length="128" mass="13921">MAERTLFIGWGTPVPGREDRALEVFDDAIGILGRAEQDGRIVGFDVVLLDPNRDLNGYIQVAGTVEQIAALRAHPEFVRNTADAQLAVADVRHVEGWAGAGVNRKMATYREALGEVAGDPLREVPHYA</sequence>
<keyword evidence="2" id="KW-1185">Reference proteome</keyword>
<evidence type="ECO:0000313" key="1">
    <source>
        <dbReference type="EMBL" id="UTI62938.1"/>
    </source>
</evidence>
<reference evidence="1 2" key="1">
    <citation type="submission" date="2022-06" db="EMBL/GenBank/DDBJ databases">
        <title>Paraconexibacter antarcticus.</title>
        <authorList>
            <person name="Kim C.S."/>
        </authorList>
    </citation>
    <scope>NUCLEOTIDE SEQUENCE [LARGE SCALE GENOMIC DNA]</scope>
    <source>
        <strain evidence="1 2">02-257</strain>
    </source>
</reference>
<gene>
    <name evidence="1" type="ORF">NBH00_16425</name>
</gene>
<dbReference type="EMBL" id="CP098502">
    <property type="protein sequence ID" value="UTI62938.1"/>
    <property type="molecule type" value="Genomic_DNA"/>
</dbReference>
<organism evidence="1 2">
    <name type="scientific">Paraconexibacter antarcticus</name>
    <dbReference type="NCBI Taxonomy" id="2949664"/>
    <lineage>
        <taxon>Bacteria</taxon>
        <taxon>Bacillati</taxon>
        <taxon>Actinomycetota</taxon>
        <taxon>Thermoleophilia</taxon>
        <taxon>Solirubrobacterales</taxon>
        <taxon>Paraconexibacteraceae</taxon>
        <taxon>Paraconexibacter</taxon>
    </lineage>
</organism>
<dbReference type="Proteomes" id="UP001056035">
    <property type="component" value="Chromosome"/>
</dbReference>
<evidence type="ECO:0008006" key="3">
    <source>
        <dbReference type="Google" id="ProtNLM"/>
    </source>
</evidence>
<evidence type="ECO:0000313" key="2">
    <source>
        <dbReference type="Proteomes" id="UP001056035"/>
    </source>
</evidence>
<name>A0ABY5DP24_9ACTN</name>
<accession>A0ABY5DP24</accession>